<evidence type="ECO:0000313" key="2">
    <source>
        <dbReference type="Proteomes" id="UP000265955"/>
    </source>
</evidence>
<keyword evidence="2" id="KW-1185">Reference proteome</keyword>
<dbReference type="Proteomes" id="UP000265955">
    <property type="component" value="Unassembled WGS sequence"/>
</dbReference>
<proteinExistence type="predicted"/>
<dbReference type="AlphaFoldDB" id="A0A3A3GC36"/>
<accession>A0A3A3GC36</accession>
<dbReference type="EMBL" id="QYUO01000001">
    <property type="protein sequence ID" value="RJF99775.1"/>
    <property type="molecule type" value="Genomic_DNA"/>
</dbReference>
<reference evidence="2" key="1">
    <citation type="submission" date="2018-09" db="EMBL/GenBank/DDBJ databases">
        <authorList>
            <person name="Zhu H."/>
        </authorList>
    </citation>
    <scope>NUCLEOTIDE SEQUENCE [LARGE SCALE GENOMIC DNA]</scope>
    <source>
        <strain evidence="2">K1R23-30</strain>
    </source>
</reference>
<comment type="caution">
    <text evidence="1">The sequence shown here is derived from an EMBL/GenBank/DDBJ whole genome shotgun (WGS) entry which is preliminary data.</text>
</comment>
<sequence>MTTAMTDQQFEPRRGVQDEVPIGSHEYEVLVMNCEVGMTQVIAIQGVSYKVAADDYERLNPACTVVQRL</sequence>
<protein>
    <submittedName>
        <fullName evidence="1">Uncharacterized protein</fullName>
    </submittedName>
</protein>
<gene>
    <name evidence="1" type="ORF">D3871_15540</name>
</gene>
<evidence type="ECO:0000313" key="1">
    <source>
        <dbReference type="EMBL" id="RJF99775.1"/>
    </source>
</evidence>
<name>A0A3A3GC36_9BURK</name>
<organism evidence="1 2">
    <name type="scientific">Noviherbaspirillum saxi</name>
    <dbReference type="NCBI Taxonomy" id="2320863"/>
    <lineage>
        <taxon>Bacteria</taxon>
        <taxon>Pseudomonadati</taxon>
        <taxon>Pseudomonadota</taxon>
        <taxon>Betaproteobacteria</taxon>
        <taxon>Burkholderiales</taxon>
        <taxon>Oxalobacteraceae</taxon>
        <taxon>Noviherbaspirillum</taxon>
    </lineage>
</organism>